<proteinExistence type="predicted"/>
<evidence type="ECO:0000313" key="2">
    <source>
        <dbReference type="EMBL" id="GIL61325.1"/>
    </source>
</evidence>
<accession>A0A8J4BLW5</accession>
<dbReference type="AlphaFoldDB" id="A0A8J4BLW5"/>
<keyword evidence="3" id="KW-1185">Reference proteome</keyword>
<organism evidence="2 3">
    <name type="scientific">Volvox africanus</name>
    <dbReference type="NCBI Taxonomy" id="51714"/>
    <lineage>
        <taxon>Eukaryota</taxon>
        <taxon>Viridiplantae</taxon>
        <taxon>Chlorophyta</taxon>
        <taxon>core chlorophytes</taxon>
        <taxon>Chlorophyceae</taxon>
        <taxon>CS clade</taxon>
        <taxon>Chlamydomonadales</taxon>
        <taxon>Volvocaceae</taxon>
        <taxon>Volvox</taxon>
    </lineage>
</organism>
<gene>
    <name evidence="2" type="ORF">Vafri_15793</name>
</gene>
<protein>
    <submittedName>
        <fullName evidence="2">Uncharacterized protein</fullName>
    </submittedName>
</protein>
<evidence type="ECO:0000256" key="1">
    <source>
        <dbReference type="SAM" id="MobiDB-lite"/>
    </source>
</evidence>
<dbReference type="Proteomes" id="UP000747399">
    <property type="component" value="Unassembled WGS sequence"/>
</dbReference>
<reference evidence="2" key="1">
    <citation type="journal article" date="2021" name="Proc. Natl. Acad. Sci. U.S.A.">
        <title>Three genomes in the algal genus Volvox reveal the fate of a haploid sex-determining region after a transition to homothallism.</title>
        <authorList>
            <person name="Yamamoto K."/>
            <person name="Hamaji T."/>
            <person name="Kawai-Toyooka H."/>
            <person name="Matsuzaki R."/>
            <person name="Takahashi F."/>
            <person name="Nishimura Y."/>
            <person name="Kawachi M."/>
            <person name="Noguchi H."/>
            <person name="Minakuchi Y."/>
            <person name="Umen J.G."/>
            <person name="Toyoda A."/>
            <person name="Nozaki H."/>
        </authorList>
    </citation>
    <scope>NUCLEOTIDE SEQUENCE</scope>
    <source>
        <strain evidence="2">NIES-3780</strain>
    </source>
</reference>
<sequence>MSVFTCRMYIYRLFVVSYLSYLTRDLAAVNVNVLPHGTKSCRTWRPHRWLTWHPNTSCTTATRMPTCPSWSSSPQALSSAASADLFEQAIRSAGGVKAGGPPKTDPATGAKRDDGAVGASGLRSIPCGPLTSPKINGIA</sequence>
<comment type="caution">
    <text evidence="2">The sequence shown here is derived from an EMBL/GenBank/DDBJ whole genome shotgun (WGS) entry which is preliminary data.</text>
</comment>
<feature type="region of interest" description="Disordered" evidence="1">
    <location>
        <begin position="93"/>
        <end position="125"/>
    </location>
</feature>
<dbReference type="EMBL" id="BNCO01000044">
    <property type="protein sequence ID" value="GIL61325.1"/>
    <property type="molecule type" value="Genomic_DNA"/>
</dbReference>
<name>A0A8J4BLW5_9CHLO</name>
<evidence type="ECO:0000313" key="3">
    <source>
        <dbReference type="Proteomes" id="UP000747399"/>
    </source>
</evidence>